<evidence type="ECO:0000313" key="1">
    <source>
        <dbReference type="EMBL" id="CAN67124.1"/>
    </source>
</evidence>
<dbReference type="OrthoDB" id="66369at2759"/>
<dbReference type="ExpressionAtlas" id="A5ATJ2">
    <property type="expression patterns" value="baseline and differential"/>
</dbReference>
<dbReference type="EMBL" id="AM434998">
    <property type="protein sequence ID" value="CAN67124.1"/>
    <property type="molecule type" value="Genomic_DNA"/>
</dbReference>
<sequence length="95" mass="11308">MESPLRFYESWCAGAGNLRHDILFYSKELEKFSNGDDEHRAYLMDMGIKALRRYFFLITFRSYLYCTSATETEFTAWMDARPELGHLCNNLRMDK</sequence>
<dbReference type="AlphaFoldDB" id="A5ATJ2"/>
<organism evidence="1">
    <name type="scientific">Vitis vinifera</name>
    <name type="common">Grape</name>
    <dbReference type="NCBI Taxonomy" id="29760"/>
    <lineage>
        <taxon>Eukaryota</taxon>
        <taxon>Viridiplantae</taxon>
        <taxon>Streptophyta</taxon>
        <taxon>Embryophyta</taxon>
        <taxon>Tracheophyta</taxon>
        <taxon>Spermatophyta</taxon>
        <taxon>Magnoliopsida</taxon>
        <taxon>eudicotyledons</taxon>
        <taxon>Gunneridae</taxon>
        <taxon>Pentapetalae</taxon>
        <taxon>rosids</taxon>
        <taxon>Vitales</taxon>
        <taxon>Vitaceae</taxon>
        <taxon>Viteae</taxon>
        <taxon>Vitis</taxon>
    </lineage>
</organism>
<protein>
    <submittedName>
        <fullName evidence="1">Uncharacterized protein</fullName>
    </submittedName>
</protein>
<name>A5ATJ2_VITVI</name>
<proteinExistence type="predicted"/>
<reference evidence="1" key="1">
    <citation type="journal article" date="2007" name="PLoS ONE">
        <title>The first genome sequence of an elite grapevine cultivar (Pinot noir Vitis vinifera L.): coping with a highly heterozygous genome.</title>
        <authorList>
            <person name="Velasco R."/>
            <person name="Zharkikh A."/>
            <person name="Troggio M."/>
            <person name="Cartwright D.A."/>
            <person name="Cestaro A."/>
            <person name="Pruss D."/>
            <person name="Pindo M."/>
            <person name="FitzGerald L.M."/>
            <person name="Vezzulli S."/>
            <person name="Reid J."/>
            <person name="Malacarne G."/>
            <person name="Iliev D."/>
            <person name="Coppola G."/>
            <person name="Wardell B."/>
            <person name="Micheletti D."/>
            <person name="Macalma T."/>
            <person name="Facci M."/>
            <person name="Mitchell J.T."/>
            <person name="Perazzolli M."/>
            <person name="Eldredge G."/>
            <person name="Gatto P."/>
            <person name="Oyzerski R."/>
            <person name="Moretto M."/>
            <person name="Gutin N."/>
            <person name="Stefanini M."/>
            <person name="Chen Y."/>
            <person name="Segala C."/>
            <person name="Davenport C."/>
            <person name="Dematte L."/>
            <person name="Mraz A."/>
            <person name="Battilana J."/>
            <person name="Stormo K."/>
            <person name="Costa F."/>
            <person name="Tao Q."/>
            <person name="Si-Ammour A."/>
            <person name="Harkins T."/>
            <person name="Lackey A."/>
            <person name="Perbost C."/>
            <person name="Taillon B."/>
            <person name="Stella A."/>
            <person name="Solovyev V."/>
            <person name="Fawcett J.A."/>
            <person name="Sterck L."/>
            <person name="Vandepoele K."/>
            <person name="Grando S.M."/>
            <person name="Toppo S."/>
            <person name="Moser C."/>
            <person name="Lanchbury J."/>
            <person name="Bogden R."/>
            <person name="Skolnick M."/>
            <person name="Sgaramella V."/>
            <person name="Bhatnagar S.K."/>
            <person name="Fontana P."/>
            <person name="Gutin A."/>
            <person name="Van de Peer Y."/>
            <person name="Salamini F."/>
            <person name="Viola R."/>
        </authorList>
    </citation>
    <scope>NUCLEOTIDE SEQUENCE</scope>
</reference>
<accession>A5ATJ2</accession>
<gene>
    <name evidence="1" type="ORF">VITISV_040165</name>
</gene>